<dbReference type="OMA" id="EEKFWHH"/>
<evidence type="ECO:0000256" key="1">
    <source>
        <dbReference type="SAM" id="MobiDB-lite"/>
    </source>
</evidence>
<dbReference type="EMBL" id="NKQK01000015">
    <property type="protein sequence ID" value="PSS10376.1"/>
    <property type="molecule type" value="Genomic_DNA"/>
</dbReference>
<feature type="compositionally biased region" description="Gly residues" evidence="1">
    <location>
        <begin position="112"/>
        <end position="133"/>
    </location>
</feature>
<gene>
    <name evidence="3" type="ORF">CEY00_Acc17470</name>
</gene>
<dbReference type="Proteomes" id="UP000241394">
    <property type="component" value="Chromosome LG15"/>
</dbReference>
<dbReference type="AlphaFoldDB" id="A0A2R6QLU9"/>
<evidence type="ECO:0000256" key="2">
    <source>
        <dbReference type="SAM" id="SignalP"/>
    </source>
</evidence>
<feature type="compositionally biased region" description="Low complexity" evidence="1">
    <location>
        <begin position="96"/>
        <end position="111"/>
    </location>
</feature>
<reference evidence="4" key="2">
    <citation type="journal article" date="2018" name="BMC Genomics">
        <title>A manually annotated Actinidia chinensis var. chinensis (kiwifruit) genome highlights the challenges associated with draft genomes and gene prediction in plants.</title>
        <authorList>
            <person name="Pilkington S.M."/>
            <person name="Crowhurst R."/>
            <person name="Hilario E."/>
            <person name="Nardozza S."/>
            <person name="Fraser L."/>
            <person name="Peng Y."/>
            <person name="Gunaseelan K."/>
            <person name="Simpson R."/>
            <person name="Tahir J."/>
            <person name="Deroles S.C."/>
            <person name="Templeton K."/>
            <person name="Luo Z."/>
            <person name="Davy M."/>
            <person name="Cheng C."/>
            <person name="McNeilage M."/>
            <person name="Scaglione D."/>
            <person name="Liu Y."/>
            <person name="Zhang Q."/>
            <person name="Datson P."/>
            <person name="De Silva N."/>
            <person name="Gardiner S.E."/>
            <person name="Bassett H."/>
            <person name="Chagne D."/>
            <person name="McCallum J."/>
            <person name="Dzierzon H."/>
            <person name="Deng C."/>
            <person name="Wang Y.Y."/>
            <person name="Barron L."/>
            <person name="Manako K."/>
            <person name="Bowen J."/>
            <person name="Foster T.M."/>
            <person name="Erridge Z.A."/>
            <person name="Tiffin H."/>
            <person name="Waite C.N."/>
            <person name="Davies K.M."/>
            <person name="Grierson E.P."/>
            <person name="Laing W.A."/>
            <person name="Kirk R."/>
            <person name="Chen X."/>
            <person name="Wood M."/>
            <person name="Montefiori M."/>
            <person name="Brummell D.A."/>
            <person name="Schwinn K.E."/>
            <person name="Catanach A."/>
            <person name="Fullerton C."/>
            <person name="Li D."/>
            <person name="Meiyalaghan S."/>
            <person name="Nieuwenhuizen N."/>
            <person name="Read N."/>
            <person name="Prakash R."/>
            <person name="Hunter D."/>
            <person name="Zhang H."/>
            <person name="McKenzie M."/>
            <person name="Knabel M."/>
            <person name="Harris A."/>
            <person name="Allan A.C."/>
            <person name="Gleave A."/>
            <person name="Chen A."/>
            <person name="Janssen B.J."/>
            <person name="Plunkett B."/>
            <person name="Ampomah-Dwamena C."/>
            <person name="Voogd C."/>
            <person name="Leif D."/>
            <person name="Lafferty D."/>
            <person name="Souleyre E.J.F."/>
            <person name="Varkonyi-Gasic E."/>
            <person name="Gambi F."/>
            <person name="Hanley J."/>
            <person name="Yao J.L."/>
            <person name="Cheung J."/>
            <person name="David K.M."/>
            <person name="Warren B."/>
            <person name="Marsh K."/>
            <person name="Snowden K.C."/>
            <person name="Lin-Wang K."/>
            <person name="Brian L."/>
            <person name="Martinez-Sanchez M."/>
            <person name="Wang M."/>
            <person name="Ileperuma N."/>
            <person name="Macnee N."/>
            <person name="Campin R."/>
            <person name="McAtee P."/>
            <person name="Drummond R.S.M."/>
            <person name="Espley R.V."/>
            <person name="Ireland H.S."/>
            <person name="Wu R."/>
            <person name="Atkinson R.G."/>
            <person name="Karunairetnam S."/>
            <person name="Bulley S."/>
            <person name="Chunkath S."/>
            <person name="Hanley Z."/>
            <person name="Storey R."/>
            <person name="Thrimawithana A.H."/>
            <person name="Thomson S."/>
            <person name="David C."/>
            <person name="Testolin R."/>
            <person name="Huang H."/>
            <person name="Hellens R.P."/>
            <person name="Schaffer R.J."/>
        </authorList>
    </citation>
    <scope>NUCLEOTIDE SEQUENCE [LARGE SCALE GENOMIC DNA]</scope>
    <source>
        <strain evidence="4">cv. Red5</strain>
    </source>
</reference>
<protein>
    <submittedName>
        <fullName evidence="3">Glycine-rich cell wall structural protein</fullName>
    </submittedName>
</protein>
<keyword evidence="4" id="KW-1185">Reference proteome</keyword>
<name>A0A2R6QLU9_ACTCC</name>
<feature type="signal peptide" evidence="2">
    <location>
        <begin position="1"/>
        <end position="20"/>
    </location>
</feature>
<feature type="chain" id="PRO_5015307105" evidence="2">
    <location>
        <begin position="21"/>
        <end position="133"/>
    </location>
</feature>
<keyword evidence="2" id="KW-0732">Signal</keyword>
<feature type="region of interest" description="Disordered" evidence="1">
    <location>
        <begin position="75"/>
        <end position="133"/>
    </location>
</feature>
<organism evidence="3 4">
    <name type="scientific">Actinidia chinensis var. chinensis</name>
    <name type="common">Chinese soft-hair kiwi</name>
    <dbReference type="NCBI Taxonomy" id="1590841"/>
    <lineage>
        <taxon>Eukaryota</taxon>
        <taxon>Viridiplantae</taxon>
        <taxon>Streptophyta</taxon>
        <taxon>Embryophyta</taxon>
        <taxon>Tracheophyta</taxon>
        <taxon>Spermatophyta</taxon>
        <taxon>Magnoliopsida</taxon>
        <taxon>eudicotyledons</taxon>
        <taxon>Gunneridae</taxon>
        <taxon>Pentapetalae</taxon>
        <taxon>asterids</taxon>
        <taxon>Ericales</taxon>
        <taxon>Actinidiaceae</taxon>
        <taxon>Actinidia</taxon>
    </lineage>
</organism>
<dbReference type="OrthoDB" id="1735075at2759"/>
<evidence type="ECO:0000313" key="4">
    <source>
        <dbReference type="Proteomes" id="UP000241394"/>
    </source>
</evidence>
<reference evidence="3 4" key="1">
    <citation type="submission" date="2017-07" db="EMBL/GenBank/DDBJ databases">
        <title>An improved, manually edited Actinidia chinensis var. chinensis (kiwifruit) genome highlights the challenges associated with draft genomes and gene prediction in plants.</title>
        <authorList>
            <person name="Pilkington S."/>
            <person name="Crowhurst R."/>
            <person name="Hilario E."/>
            <person name="Nardozza S."/>
            <person name="Fraser L."/>
            <person name="Peng Y."/>
            <person name="Gunaseelan K."/>
            <person name="Simpson R."/>
            <person name="Tahir J."/>
            <person name="Deroles S."/>
            <person name="Templeton K."/>
            <person name="Luo Z."/>
            <person name="Davy M."/>
            <person name="Cheng C."/>
            <person name="Mcneilage M."/>
            <person name="Scaglione D."/>
            <person name="Liu Y."/>
            <person name="Zhang Q."/>
            <person name="Datson P."/>
            <person name="De Silva N."/>
            <person name="Gardiner S."/>
            <person name="Bassett H."/>
            <person name="Chagne D."/>
            <person name="Mccallum J."/>
            <person name="Dzierzon H."/>
            <person name="Deng C."/>
            <person name="Wang Y.-Y."/>
            <person name="Barron N."/>
            <person name="Manako K."/>
            <person name="Bowen J."/>
            <person name="Foster T."/>
            <person name="Erridge Z."/>
            <person name="Tiffin H."/>
            <person name="Waite C."/>
            <person name="Davies K."/>
            <person name="Grierson E."/>
            <person name="Laing W."/>
            <person name="Kirk R."/>
            <person name="Chen X."/>
            <person name="Wood M."/>
            <person name="Montefiori M."/>
            <person name="Brummell D."/>
            <person name="Schwinn K."/>
            <person name="Catanach A."/>
            <person name="Fullerton C."/>
            <person name="Li D."/>
            <person name="Meiyalaghan S."/>
            <person name="Nieuwenhuizen N."/>
            <person name="Read N."/>
            <person name="Prakash R."/>
            <person name="Hunter D."/>
            <person name="Zhang H."/>
            <person name="Mckenzie M."/>
            <person name="Knabel M."/>
            <person name="Harris A."/>
            <person name="Allan A."/>
            <person name="Chen A."/>
            <person name="Janssen B."/>
            <person name="Plunkett B."/>
            <person name="Dwamena C."/>
            <person name="Voogd C."/>
            <person name="Leif D."/>
            <person name="Lafferty D."/>
            <person name="Souleyre E."/>
            <person name="Varkonyi-Gasic E."/>
            <person name="Gambi F."/>
            <person name="Hanley J."/>
            <person name="Yao J.-L."/>
            <person name="Cheung J."/>
            <person name="David K."/>
            <person name="Warren B."/>
            <person name="Marsh K."/>
            <person name="Snowden K."/>
            <person name="Lin-Wang K."/>
            <person name="Brian L."/>
            <person name="Martinez-Sanchez M."/>
            <person name="Wang M."/>
            <person name="Ileperuma N."/>
            <person name="Macnee N."/>
            <person name="Campin R."/>
            <person name="Mcatee P."/>
            <person name="Drummond R."/>
            <person name="Espley R."/>
            <person name="Ireland H."/>
            <person name="Wu R."/>
            <person name="Atkinson R."/>
            <person name="Karunairetnam S."/>
            <person name="Bulley S."/>
            <person name="Chunkath S."/>
            <person name="Hanley Z."/>
            <person name="Storey R."/>
            <person name="Thrimawithana A."/>
            <person name="Thomson S."/>
            <person name="David C."/>
            <person name="Testolin R."/>
        </authorList>
    </citation>
    <scope>NUCLEOTIDE SEQUENCE [LARGE SCALE GENOMIC DNA]</scope>
    <source>
        <strain evidence="4">cv. Red5</strain>
        <tissue evidence="3">Young leaf</tissue>
    </source>
</reference>
<comment type="caution">
    <text evidence="3">The sequence shown here is derived from an EMBL/GenBank/DDBJ whole genome shotgun (WGS) entry which is preliminary data.</text>
</comment>
<accession>A0A2R6QLU9</accession>
<feature type="compositionally biased region" description="Gly residues" evidence="1">
    <location>
        <begin position="75"/>
        <end position="95"/>
    </location>
</feature>
<dbReference type="Gramene" id="PSS10376">
    <property type="protein sequence ID" value="PSS10376"/>
    <property type="gene ID" value="CEY00_Acc17470"/>
</dbReference>
<dbReference type="InParanoid" id="A0A2R6QLU9"/>
<evidence type="ECO:0000313" key="3">
    <source>
        <dbReference type="EMBL" id="PSS10376.1"/>
    </source>
</evidence>
<proteinExistence type="predicted"/>
<sequence>MATKFVLLVLLGALTCTSNARRLEMIKNGGVDMEEKFWHHFPHFGGGLGFGHVPSGGLGMGSGVGFGSDAGQIVGGSGGGGGVNGRPGGDGGNKKLGGSSSIASGTSTTGARRGGGSGVGGGASEGELGAGNP</sequence>